<dbReference type="GO" id="GO:0008758">
    <property type="term" value="F:UDP-2,3-diacylglucosamine hydrolase activity"/>
    <property type="evidence" value="ECO:0007669"/>
    <property type="project" value="TreeGrafter"/>
</dbReference>
<dbReference type="STRING" id="1503961.SAMN05421736_1048"/>
<feature type="domain" description="Calcineurin-like phosphoesterase" evidence="1">
    <location>
        <begin position="44"/>
        <end position="196"/>
    </location>
</feature>
<dbReference type="InterPro" id="IPR051158">
    <property type="entry name" value="Metallophosphoesterase_sf"/>
</dbReference>
<organism evidence="2 3">
    <name type="scientific">Evansella caseinilytica</name>
    <dbReference type="NCBI Taxonomy" id="1503961"/>
    <lineage>
        <taxon>Bacteria</taxon>
        <taxon>Bacillati</taxon>
        <taxon>Bacillota</taxon>
        <taxon>Bacilli</taxon>
        <taxon>Bacillales</taxon>
        <taxon>Bacillaceae</taxon>
        <taxon>Evansella</taxon>
    </lineage>
</organism>
<evidence type="ECO:0000259" key="1">
    <source>
        <dbReference type="Pfam" id="PF00149"/>
    </source>
</evidence>
<dbReference type="PANTHER" id="PTHR31302:SF32">
    <property type="entry name" value="PHOSPHOESTERASE"/>
    <property type="match status" value="1"/>
</dbReference>
<dbReference type="EMBL" id="FNPI01000004">
    <property type="protein sequence ID" value="SDY85940.1"/>
    <property type="molecule type" value="Genomic_DNA"/>
</dbReference>
<keyword evidence="3" id="KW-1185">Reference proteome</keyword>
<accession>A0A1H3NB89</accession>
<dbReference type="OrthoDB" id="9780884at2"/>
<sequence>MNYLWLALGAVFGCFFISHMRKTAAGLEVTTEKICLPVSVKRKKILFISDLHRRRLDKSSIQPYAPFDYVIIGGDLAEKGTPLKTLHHNLSLLSSYGSVIFVWGNNDYEYGEQELKKLLIDYHVLILENDAVVIADGRIKWSIAGIEDFGTGRADVAKAIANAEGPVLLISHNPDVTDLIGEDRRIAAILSGHTHGGQIRIGPLGIAEKGGWKNRNNINLFISNGFGTRKLPLRLGAKPQIHLIAVGGREKSVEHPPLYM</sequence>
<dbReference type="Pfam" id="PF00149">
    <property type="entry name" value="Metallophos"/>
    <property type="match status" value="1"/>
</dbReference>
<protein>
    <submittedName>
        <fullName evidence="2">Predicted phosphohydrolase, MPP superfamily</fullName>
    </submittedName>
</protein>
<dbReference type="AlphaFoldDB" id="A0A1H3NB89"/>
<dbReference type="GO" id="GO:0016020">
    <property type="term" value="C:membrane"/>
    <property type="evidence" value="ECO:0007669"/>
    <property type="project" value="GOC"/>
</dbReference>
<evidence type="ECO:0000313" key="2">
    <source>
        <dbReference type="EMBL" id="SDY85940.1"/>
    </source>
</evidence>
<dbReference type="InterPro" id="IPR029052">
    <property type="entry name" value="Metallo-depent_PP-like"/>
</dbReference>
<dbReference type="SUPFAM" id="SSF56300">
    <property type="entry name" value="Metallo-dependent phosphatases"/>
    <property type="match status" value="1"/>
</dbReference>
<gene>
    <name evidence="2" type="ORF">SAMN05421736_1048</name>
</gene>
<name>A0A1H3NB89_9BACI</name>
<keyword evidence="2" id="KW-0378">Hydrolase</keyword>
<dbReference type="Proteomes" id="UP000198935">
    <property type="component" value="Unassembled WGS sequence"/>
</dbReference>
<dbReference type="GO" id="GO:0009245">
    <property type="term" value="P:lipid A biosynthetic process"/>
    <property type="evidence" value="ECO:0007669"/>
    <property type="project" value="TreeGrafter"/>
</dbReference>
<proteinExistence type="predicted"/>
<dbReference type="PANTHER" id="PTHR31302">
    <property type="entry name" value="TRANSMEMBRANE PROTEIN WITH METALLOPHOSPHOESTERASE DOMAIN-RELATED"/>
    <property type="match status" value="1"/>
</dbReference>
<evidence type="ECO:0000313" key="3">
    <source>
        <dbReference type="Proteomes" id="UP000198935"/>
    </source>
</evidence>
<dbReference type="Gene3D" id="3.60.21.10">
    <property type="match status" value="1"/>
</dbReference>
<reference evidence="3" key="1">
    <citation type="submission" date="2016-10" db="EMBL/GenBank/DDBJ databases">
        <authorList>
            <person name="Varghese N."/>
            <person name="Submissions S."/>
        </authorList>
    </citation>
    <scope>NUCLEOTIDE SEQUENCE [LARGE SCALE GENOMIC DNA]</scope>
    <source>
        <strain evidence="3">SP</strain>
    </source>
</reference>
<dbReference type="InterPro" id="IPR004843">
    <property type="entry name" value="Calcineurin-like_PHP"/>
</dbReference>